<dbReference type="SMART" id="SM00220">
    <property type="entry name" value="S_TKc"/>
    <property type="match status" value="1"/>
</dbReference>
<evidence type="ECO:0000256" key="3">
    <source>
        <dbReference type="ARBA" id="ARBA00022777"/>
    </source>
</evidence>
<feature type="binding site" evidence="10">
    <location>
        <position position="461"/>
    </location>
    <ligand>
        <name>ATP</name>
        <dbReference type="ChEBI" id="CHEBI:30616"/>
    </ligand>
</feature>
<keyword evidence="16" id="KW-1185">Reference proteome</keyword>
<sequence>MRISFSHKILAAILILMMVLVAGILFFFKLRTQGIARAEIEDRLALTERMFMNYQASIADKLAAINAYVTGNSAFLAYMVESIESGSTESIQDQFQEVQRFSGAEFMIVLDVAGETIVDTSDTIAKNMSASFESLITELELRAEDGQEPLVIDRLQSSGRLYDVVLAPLTTPDGFVAGFVVVGYEITDETAERIGGIANCDIAFLARRPDKSLTLAASYFSHQMGAAVMGDALATQMGSAEPGRPFETSVKGSPYMATAVEILAVDGASLGRIAILKSMEAELAPFQTIQAGMVLISFFALLVFTPISLAVARGVTLPVNRLVANIEAVREGEYDENKVEDRAARDEIGVMARAFKAMVRELREQQELIHFLEQAAQQQSAMTQLEDDPDRTMLLPQNELPTQSPSMVQMAVREAVARGQNLPSGFPLNKRYEIMSELGRGGMGVVYKVRDRTLDEVAAFKMLLVDSPSEQQMMIKETKLARKVTHRNVIRIYDLGDIDGVQYISMEFVTGETLKSLLKKVKRLPLGIGIRILAQVIDGLRAAHGEGVIHGDIKPENIMINTSRGEVKVMDFGISRIAKGDEDSRITGTPAYMSPEQYQGHMSVQSDIYSIGVMAFEMFTGQRPFGGKNMMEVMSKHMTEPPPSPSALNPDISAELEIMIRKALAKKPESRFPDLTAFRKALRLATA</sequence>
<feature type="transmembrane region" description="Helical" evidence="12">
    <location>
        <begin position="9"/>
        <end position="28"/>
    </location>
</feature>
<dbReference type="InterPro" id="IPR008271">
    <property type="entry name" value="Ser/Thr_kinase_AS"/>
</dbReference>
<comment type="catalytic activity">
    <reaction evidence="7">
        <text>L-seryl-[protein] + ATP = O-phospho-L-seryl-[protein] + ADP + H(+)</text>
        <dbReference type="Rhea" id="RHEA:17989"/>
        <dbReference type="Rhea" id="RHEA-COMP:9863"/>
        <dbReference type="Rhea" id="RHEA-COMP:11604"/>
        <dbReference type="ChEBI" id="CHEBI:15378"/>
        <dbReference type="ChEBI" id="CHEBI:29999"/>
        <dbReference type="ChEBI" id="CHEBI:30616"/>
        <dbReference type="ChEBI" id="CHEBI:83421"/>
        <dbReference type="ChEBI" id="CHEBI:456216"/>
        <dbReference type="EC" id="2.7.12.2"/>
    </reaction>
</comment>
<organism evidence="15 16">
    <name type="scientific">Sulfidibacter corallicola</name>
    <dbReference type="NCBI Taxonomy" id="2818388"/>
    <lineage>
        <taxon>Bacteria</taxon>
        <taxon>Pseudomonadati</taxon>
        <taxon>Acidobacteriota</taxon>
        <taxon>Holophagae</taxon>
        <taxon>Acanthopleuribacterales</taxon>
        <taxon>Acanthopleuribacteraceae</taxon>
        <taxon>Sulfidibacter</taxon>
    </lineage>
</organism>
<dbReference type="Pfam" id="PF00672">
    <property type="entry name" value="HAMP"/>
    <property type="match status" value="1"/>
</dbReference>
<dbReference type="EC" id="2.7.12.2" evidence="6"/>
<feature type="coiled-coil region" evidence="11">
    <location>
        <begin position="355"/>
        <end position="382"/>
    </location>
</feature>
<dbReference type="Gene3D" id="1.10.510.10">
    <property type="entry name" value="Transferase(Phosphotransferase) domain 1"/>
    <property type="match status" value="1"/>
</dbReference>
<dbReference type="AlphaFoldDB" id="A0A8A4TS89"/>
<feature type="domain" description="Protein kinase" evidence="13">
    <location>
        <begin position="432"/>
        <end position="684"/>
    </location>
</feature>
<keyword evidence="12" id="KW-1133">Transmembrane helix</keyword>
<evidence type="ECO:0000256" key="6">
    <source>
        <dbReference type="ARBA" id="ARBA00038999"/>
    </source>
</evidence>
<comment type="catalytic activity">
    <reaction evidence="9">
        <text>L-tyrosyl-[protein] + ATP = O-phospho-L-tyrosyl-[protein] + ADP + H(+)</text>
        <dbReference type="Rhea" id="RHEA:10596"/>
        <dbReference type="Rhea" id="RHEA-COMP:10136"/>
        <dbReference type="Rhea" id="RHEA-COMP:20101"/>
        <dbReference type="ChEBI" id="CHEBI:15378"/>
        <dbReference type="ChEBI" id="CHEBI:30616"/>
        <dbReference type="ChEBI" id="CHEBI:46858"/>
        <dbReference type="ChEBI" id="CHEBI:61978"/>
        <dbReference type="ChEBI" id="CHEBI:456216"/>
        <dbReference type="EC" id="2.7.12.2"/>
    </reaction>
</comment>
<evidence type="ECO:0000259" key="14">
    <source>
        <dbReference type="PROSITE" id="PS50885"/>
    </source>
</evidence>
<dbReference type="PANTHER" id="PTHR48013">
    <property type="entry name" value="DUAL SPECIFICITY MITOGEN-ACTIVATED PROTEIN KINASE KINASE 5-RELATED"/>
    <property type="match status" value="1"/>
</dbReference>
<dbReference type="PROSITE" id="PS00108">
    <property type="entry name" value="PROTEIN_KINASE_ST"/>
    <property type="match status" value="1"/>
</dbReference>
<evidence type="ECO:0000256" key="9">
    <source>
        <dbReference type="ARBA" id="ARBA00051693"/>
    </source>
</evidence>
<reference evidence="15" key="1">
    <citation type="submission" date="2021-03" db="EMBL/GenBank/DDBJ databases">
        <title>Acanthopleuribacteraceae sp. M133.</title>
        <authorList>
            <person name="Wang G."/>
        </authorList>
    </citation>
    <scope>NUCLEOTIDE SEQUENCE</scope>
    <source>
        <strain evidence="15">M133</strain>
    </source>
</reference>
<name>A0A8A4TS89_SULCO</name>
<dbReference type="CDD" id="cd06225">
    <property type="entry name" value="HAMP"/>
    <property type="match status" value="1"/>
</dbReference>
<dbReference type="GO" id="GO:0005524">
    <property type="term" value="F:ATP binding"/>
    <property type="evidence" value="ECO:0007669"/>
    <property type="project" value="UniProtKB-UniRule"/>
</dbReference>
<keyword evidence="2 10" id="KW-0547">Nucleotide-binding</keyword>
<dbReference type="EMBL" id="CP071793">
    <property type="protein sequence ID" value="QTD52410.1"/>
    <property type="molecule type" value="Genomic_DNA"/>
</dbReference>
<feature type="domain" description="HAMP" evidence="14">
    <location>
        <begin position="313"/>
        <end position="367"/>
    </location>
</feature>
<dbReference type="KEGG" id="scor:J3U87_08045"/>
<gene>
    <name evidence="15" type="ORF">J3U87_08045</name>
</gene>
<dbReference type="PROSITE" id="PS00107">
    <property type="entry name" value="PROTEIN_KINASE_ATP"/>
    <property type="match status" value="1"/>
</dbReference>
<dbReference type="PROSITE" id="PS50885">
    <property type="entry name" value="HAMP"/>
    <property type="match status" value="1"/>
</dbReference>
<dbReference type="InterPro" id="IPR017441">
    <property type="entry name" value="Protein_kinase_ATP_BS"/>
</dbReference>
<protein>
    <recommendedName>
        <fullName evidence="6">mitogen-activated protein kinase kinase</fullName>
        <ecNumber evidence="6">2.7.12.2</ecNumber>
    </recommendedName>
</protein>
<dbReference type="RefSeq" id="WP_237382518.1">
    <property type="nucleotide sequence ID" value="NZ_CP071793.1"/>
</dbReference>
<evidence type="ECO:0000256" key="10">
    <source>
        <dbReference type="PROSITE-ProRule" id="PRU10141"/>
    </source>
</evidence>
<feature type="transmembrane region" description="Helical" evidence="12">
    <location>
        <begin position="291"/>
        <end position="312"/>
    </location>
</feature>
<proteinExistence type="inferred from homology"/>
<evidence type="ECO:0000256" key="12">
    <source>
        <dbReference type="SAM" id="Phobius"/>
    </source>
</evidence>
<evidence type="ECO:0000313" key="15">
    <source>
        <dbReference type="EMBL" id="QTD52410.1"/>
    </source>
</evidence>
<evidence type="ECO:0000256" key="7">
    <source>
        <dbReference type="ARBA" id="ARBA00049014"/>
    </source>
</evidence>
<dbReference type="InterPro" id="IPR011009">
    <property type="entry name" value="Kinase-like_dom_sf"/>
</dbReference>
<keyword evidence="12" id="KW-0472">Membrane</keyword>
<keyword evidence="3 15" id="KW-0418">Kinase</keyword>
<dbReference type="InterPro" id="IPR003660">
    <property type="entry name" value="HAMP_dom"/>
</dbReference>
<dbReference type="PANTHER" id="PTHR48013:SF9">
    <property type="entry name" value="DUAL SPECIFICITY MITOGEN-ACTIVATED PROTEIN KINASE KINASE 5"/>
    <property type="match status" value="1"/>
</dbReference>
<dbReference type="CDD" id="cd14014">
    <property type="entry name" value="STKc_PknB_like"/>
    <property type="match status" value="1"/>
</dbReference>
<dbReference type="GO" id="GO:0004672">
    <property type="term" value="F:protein kinase activity"/>
    <property type="evidence" value="ECO:0007669"/>
    <property type="project" value="InterPro"/>
</dbReference>
<dbReference type="SUPFAM" id="SSF158472">
    <property type="entry name" value="HAMP domain-like"/>
    <property type="match status" value="1"/>
</dbReference>
<dbReference type="Proteomes" id="UP000663929">
    <property type="component" value="Chromosome"/>
</dbReference>
<evidence type="ECO:0000256" key="4">
    <source>
        <dbReference type="ARBA" id="ARBA00022840"/>
    </source>
</evidence>
<dbReference type="Gene3D" id="6.10.340.10">
    <property type="match status" value="1"/>
</dbReference>
<evidence type="ECO:0000256" key="1">
    <source>
        <dbReference type="ARBA" id="ARBA00022679"/>
    </source>
</evidence>
<keyword evidence="4 10" id="KW-0067">ATP-binding</keyword>
<evidence type="ECO:0000256" key="8">
    <source>
        <dbReference type="ARBA" id="ARBA00049299"/>
    </source>
</evidence>
<keyword evidence="1" id="KW-0808">Transferase</keyword>
<evidence type="ECO:0000259" key="13">
    <source>
        <dbReference type="PROSITE" id="PS50011"/>
    </source>
</evidence>
<evidence type="ECO:0000256" key="5">
    <source>
        <dbReference type="ARBA" id="ARBA00038035"/>
    </source>
</evidence>
<dbReference type="Gene3D" id="3.30.200.20">
    <property type="entry name" value="Phosphorylase Kinase, domain 1"/>
    <property type="match status" value="1"/>
</dbReference>
<dbReference type="GO" id="GO:0007165">
    <property type="term" value="P:signal transduction"/>
    <property type="evidence" value="ECO:0007669"/>
    <property type="project" value="InterPro"/>
</dbReference>
<dbReference type="PROSITE" id="PS50011">
    <property type="entry name" value="PROTEIN_KINASE_DOM"/>
    <property type="match status" value="1"/>
</dbReference>
<keyword evidence="11" id="KW-0175">Coiled coil</keyword>
<dbReference type="SMART" id="SM00304">
    <property type="entry name" value="HAMP"/>
    <property type="match status" value="1"/>
</dbReference>
<dbReference type="InterPro" id="IPR000719">
    <property type="entry name" value="Prot_kinase_dom"/>
</dbReference>
<evidence type="ECO:0000313" key="16">
    <source>
        <dbReference type="Proteomes" id="UP000663929"/>
    </source>
</evidence>
<accession>A0A8A4TS89</accession>
<dbReference type="Pfam" id="PF00069">
    <property type="entry name" value="Pkinase"/>
    <property type="match status" value="1"/>
</dbReference>
<keyword evidence="12" id="KW-0812">Transmembrane</keyword>
<dbReference type="SUPFAM" id="SSF103190">
    <property type="entry name" value="Sensory domain-like"/>
    <property type="match status" value="1"/>
</dbReference>
<comment type="catalytic activity">
    <reaction evidence="8">
        <text>L-threonyl-[protein] + ATP = O-phospho-L-threonyl-[protein] + ADP + H(+)</text>
        <dbReference type="Rhea" id="RHEA:46608"/>
        <dbReference type="Rhea" id="RHEA-COMP:11060"/>
        <dbReference type="Rhea" id="RHEA-COMP:11605"/>
        <dbReference type="ChEBI" id="CHEBI:15378"/>
        <dbReference type="ChEBI" id="CHEBI:30013"/>
        <dbReference type="ChEBI" id="CHEBI:30616"/>
        <dbReference type="ChEBI" id="CHEBI:61977"/>
        <dbReference type="ChEBI" id="CHEBI:456216"/>
        <dbReference type="EC" id="2.7.12.2"/>
    </reaction>
</comment>
<evidence type="ECO:0000256" key="2">
    <source>
        <dbReference type="ARBA" id="ARBA00022741"/>
    </source>
</evidence>
<evidence type="ECO:0000256" key="11">
    <source>
        <dbReference type="SAM" id="Coils"/>
    </source>
</evidence>
<comment type="similarity">
    <text evidence="5">Belongs to the protein kinase superfamily. STE Ser/Thr protein kinase family. MAP kinase kinase subfamily.</text>
</comment>
<dbReference type="InterPro" id="IPR029151">
    <property type="entry name" value="Sensor-like_sf"/>
</dbReference>
<dbReference type="SUPFAM" id="SSF56112">
    <property type="entry name" value="Protein kinase-like (PK-like)"/>
    <property type="match status" value="1"/>
</dbReference>
<dbReference type="GO" id="GO:0016020">
    <property type="term" value="C:membrane"/>
    <property type="evidence" value="ECO:0007669"/>
    <property type="project" value="InterPro"/>
</dbReference>